<dbReference type="AlphaFoldDB" id="A0A1H9WEX2"/>
<dbReference type="OrthoDB" id="9793325at2"/>
<dbReference type="Proteomes" id="UP000199019">
    <property type="component" value="Unassembled WGS sequence"/>
</dbReference>
<gene>
    <name evidence="2" type="ORF">SAMN05216199_2832</name>
</gene>
<dbReference type="InterPro" id="IPR036291">
    <property type="entry name" value="NAD(P)-bd_dom_sf"/>
</dbReference>
<dbReference type="RefSeq" id="WP_091759258.1">
    <property type="nucleotide sequence ID" value="NZ_FOHB01000005.1"/>
</dbReference>
<dbReference type="EMBL" id="FOHB01000005">
    <property type="protein sequence ID" value="SES32003.1"/>
    <property type="molecule type" value="Genomic_DNA"/>
</dbReference>
<organism evidence="2 3">
    <name type="scientific">Pedococcus cremeus</name>
    <dbReference type="NCBI Taxonomy" id="587636"/>
    <lineage>
        <taxon>Bacteria</taxon>
        <taxon>Bacillati</taxon>
        <taxon>Actinomycetota</taxon>
        <taxon>Actinomycetes</taxon>
        <taxon>Micrococcales</taxon>
        <taxon>Intrasporangiaceae</taxon>
        <taxon>Pedococcus</taxon>
    </lineage>
</organism>
<dbReference type="Pfam" id="PF13561">
    <property type="entry name" value="adh_short_C2"/>
    <property type="match status" value="1"/>
</dbReference>
<dbReference type="STRING" id="587636.SAMN05216199_2832"/>
<dbReference type="PANTHER" id="PTHR42879:SF6">
    <property type="entry name" value="NADPH-DEPENDENT REDUCTASE BACG"/>
    <property type="match status" value="1"/>
</dbReference>
<dbReference type="PANTHER" id="PTHR42879">
    <property type="entry name" value="3-OXOACYL-(ACYL-CARRIER-PROTEIN) REDUCTASE"/>
    <property type="match status" value="1"/>
</dbReference>
<reference evidence="3" key="1">
    <citation type="submission" date="2016-10" db="EMBL/GenBank/DDBJ databases">
        <authorList>
            <person name="Varghese N."/>
            <person name="Submissions S."/>
        </authorList>
    </citation>
    <scope>NUCLEOTIDE SEQUENCE [LARGE SCALE GENOMIC DNA]</scope>
    <source>
        <strain evidence="3">CGMCC 1.6963</strain>
    </source>
</reference>
<keyword evidence="3" id="KW-1185">Reference proteome</keyword>
<dbReference type="Gene3D" id="3.40.50.720">
    <property type="entry name" value="NAD(P)-binding Rossmann-like Domain"/>
    <property type="match status" value="1"/>
</dbReference>
<dbReference type="SUPFAM" id="SSF51735">
    <property type="entry name" value="NAD(P)-binding Rossmann-fold domains"/>
    <property type="match status" value="1"/>
</dbReference>
<evidence type="ECO:0000313" key="2">
    <source>
        <dbReference type="EMBL" id="SES32003.1"/>
    </source>
</evidence>
<dbReference type="InterPro" id="IPR050259">
    <property type="entry name" value="SDR"/>
</dbReference>
<comment type="similarity">
    <text evidence="1">Belongs to the short-chain dehydrogenases/reductases (SDR) family.</text>
</comment>
<accession>A0A1H9WEX2</accession>
<sequence>MDLGLQGRRALVCASTGGLGEAVVRALAAEGAHVLVSGRRRDRARAIADELNEAGPGNATAVECDLSEADGPRRLHEAAVNKLGGVDVLVLNGPGPKPSSADAASWPDAERALEVLVRPHLELIQATLPGMRERRWGRILAVGSSGVVAPLPNLAMSNLGRSALAGYLKTLASEVAADGVTVNMLLPGRIATDRVAQLDAAAADREGRTQEEVSAESRATIPAQRYGDPEEFGSVAAFLCSSPASYVNGTAVRCDGGLVRSL</sequence>
<evidence type="ECO:0000313" key="3">
    <source>
        <dbReference type="Proteomes" id="UP000199019"/>
    </source>
</evidence>
<proteinExistence type="inferred from homology"/>
<dbReference type="PRINTS" id="PR00081">
    <property type="entry name" value="GDHRDH"/>
</dbReference>
<protein>
    <submittedName>
        <fullName evidence="2">3-oxoacyl-[acyl-carrier protein] reductase</fullName>
    </submittedName>
</protein>
<dbReference type="InterPro" id="IPR002347">
    <property type="entry name" value="SDR_fam"/>
</dbReference>
<name>A0A1H9WEX2_9MICO</name>
<evidence type="ECO:0000256" key="1">
    <source>
        <dbReference type="ARBA" id="ARBA00006484"/>
    </source>
</evidence>